<sequence>MAGRTHQGRSVADHLEDDVERHYRLEDYAEARRTSGINIEGYMNDKQKAEQMNRLADAAIQAKIADRAKNDPLYRAAMNGNKPSRGARIDAQIMAEEAEMLLRKKRT</sequence>
<keyword evidence="2" id="KW-1185">Reference proteome</keyword>
<accession>A0ABR2I134</accession>
<comment type="caution">
    <text evidence="1">The sequence shown here is derived from an EMBL/GenBank/DDBJ whole genome shotgun (WGS) entry which is preliminary data.</text>
</comment>
<dbReference type="PANTHER" id="PTHR39475:SF1">
    <property type="entry name" value="CONIDIATION-SPECIFIC PROTEIN 6"/>
    <property type="match status" value="1"/>
</dbReference>
<evidence type="ECO:0000313" key="2">
    <source>
        <dbReference type="Proteomes" id="UP001390339"/>
    </source>
</evidence>
<evidence type="ECO:0000313" key="1">
    <source>
        <dbReference type="EMBL" id="KAK8856050.1"/>
    </source>
</evidence>
<dbReference type="EMBL" id="JAPCWZ010000007">
    <property type="protein sequence ID" value="KAK8856050.1"/>
    <property type="molecule type" value="Genomic_DNA"/>
</dbReference>
<protein>
    <submittedName>
        <fullName evidence="1">Uncharacterized protein</fullName>
    </submittedName>
</protein>
<dbReference type="PANTHER" id="PTHR39475">
    <property type="entry name" value="CONIDIATION-SPECIFIC PROTEIN 6"/>
    <property type="match status" value="1"/>
</dbReference>
<name>A0ABR2I134_9PEZI</name>
<proteinExistence type="predicted"/>
<dbReference type="Proteomes" id="UP001390339">
    <property type="component" value="Unassembled WGS sequence"/>
</dbReference>
<reference evidence="1 2" key="1">
    <citation type="journal article" date="2024" name="IMA Fungus">
        <title>Apiospora arundinis, a panoply of carbohydrate-active enzymes and secondary metabolites.</title>
        <authorList>
            <person name="Sorensen T."/>
            <person name="Petersen C."/>
            <person name="Muurmann A.T."/>
            <person name="Christiansen J.V."/>
            <person name="Brundto M.L."/>
            <person name="Overgaard C.K."/>
            <person name="Boysen A.T."/>
            <person name="Wollenberg R.D."/>
            <person name="Larsen T.O."/>
            <person name="Sorensen J.L."/>
            <person name="Nielsen K.L."/>
            <person name="Sondergaard T.E."/>
        </authorList>
    </citation>
    <scope>NUCLEOTIDE SEQUENCE [LARGE SCALE GENOMIC DNA]</scope>
    <source>
        <strain evidence="1 2">AAU 773</strain>
    </source>
</reference>
<gene>
    <name evidence="1" type="ORF">PGQ11_011962</name>
</gene>
<organism evidence="1 2">
    <name type="scientific">Apiospora arundinis</name>
    <dbReference type="NCBI Taxonomy" id="335852"/>
    <lineage>
        <taxon>Eukaryota</taxon>
        <taxon>Fungi</taxon>
        <taxon>Dikarya</taxon>
        <taxon>Ascomycota</taxon>
        <taxon>Pezizomycotina</taxon>
        <taxon>Sordariomycetes</taxon>
        <taxon>Xylariomycetidae</taxon>
        <taxon>Amphisphaeriales</taxon>
        <taxon>Apiosporaceae</taxon>
        <taxon>Apiospora</taxon>
    </lineage>
</organism>